<keyword evidence="4" id="KW-0418">Kinase</keyword>
<dbReference type="InterPro" id="IPR003594">
    <property type="entry name" value="HATPase_dom"/>
</dbReference>
<dbReference type="OrthoDB" id="60033at2759"/>
<feature type="region of interest" description="Disordered" evidence="6">
    <location>
        <begin position="582"/>
        <end position="610"/>
    </location>
</feature>
<feature type="compositionally biased region" description="Low complexity" evidence="6">
    <location>
        <begin position="489"/>
        <end position="498"/>
    </location>
</feature>
<accession>A8N8P8</accession>
<dbReference type="SMART" id="SM00387">
    <property type="entry name" value="HATPase_c"/>
    <property type="match status" value="1"/>
</dbReference>
<feature type="region of interest" description="Disordered" evidence="6">
    <location>
        <begin position="378"/>
        <end position="498"/>
    </location>
</feature>
<dbReference type="PRINTS" id="PR00344">
    <property type="entry name" value="BCTRLSENSOR"/>
</dbReference>
<dbReference type="InterPro" id="IPR036890">
    <property type="entry name" value="HATPase_C_sf"/>
</dbReference>
<dbReference type="VEuPathDB" id="FungiDB:CC1G_00773"/>
<feature type="compositionally biased region" description="Basic and acidic residues" evidence="6">
    <location>
        <begin position="695"/>
        <end position="704"/>
    </location>
</feature>
<dbReference type="Gene3D" id="3.30.565.10">
    <property type="entry name" value="Histidine kinase-like ATPase, C-terminal domain"/>
    <property type="match status" value="1"/>
</dbReference>
<dbReference type="GO" id="GO:0005886">
    <property type="term" value="C:plasma membrane"/>
    <property type="evidence" value="ECO:0007669"/>
    <property type="project" value="TreeGrafter"/>
</dbReference>
<evidence type="ECO:0000256" key="5">
    <source>
        <dbReference type="PROSITE-ProRule" id="PRU00169"/>
    </source>
</evidence>
<comment type="caution">
    <text evidence="9">The sequence shown here is derived from an EMBL/GenBank/DDBJ whole genome shotgun (WGS) entry which is preliminary data.</text>
</comment>
<dbReference type="InterPro" id="IPR004358">
    <property type="entry name" value="Sig_transdc_His_kin-like_C"/>
</dbReference>
<evidence type="ECO:0000259" key="7">
    <source>
        <dbReference type="PROSITE" id="PS50109"/>
    </source>
</evidence>
<name>A8N8P8_COPC7</name>
<feature type="modified residue" description="4-aspartylphosphate" evidence="5">
    <location>
        <position position="628"/>
    </location>
</feature>
<dbReference type="Proteomes" id="UP000001861">
    <property type="component" value="Unassembled WGS sequence"/>
</dbReference>
<sequence>MAASGTVAKDQEIEFNALSGSLSMMSKVLNDVLDFNRMDSGKFESASRPYAFHQVMRSLFIPLQLATNARGLEFETDLDPNIDRLARALAYEAMGETPEHIRAHIEGHPDVDGIVVGDEARLRQIITNLASNACKFTPAGGRLTITTKLARPRFLENEDPLDFVFPLPEGKAAVTMGGGELKEKISAQRPLSADYLSQHDFNTRNEKTPLEMIVVRIEVTDTGCGIRPKDMMNSKLFSAFNQTEQGIQQGKLPAPCPNTGTRLTRALGGKGTGLGLALVRQIVKLTGGRLGVKSKIGQGSTFWVELPLGVGRKTFPASGPPATLETSSPPSDASGILAKELAKRQNHGLFDTPLNDPLAVAVDTAAFAAMRAELDPLKDASHSKLETTGNDNERHTKRSSKATSRTERPSNDPSPSRVESDVATPKARHPLHETETIPLDDLDFSSSPHDQTPTPGHDKPPSRSNRPNYVPLPSPPTFSDTGQLLEKQPPTTTSTVASSASSYSPLAAFDSSFAHCGSPSSSTAAVNIVPGLNVLVVDDDPLTRTLMTRILTRLGCQVTTAENGEMAIDIIMGVKGLSGLTPSTDSSKQLGPILEQPKKPPELLPSPGSGMSDGLAPDEHKFAVVFLDNQMPVMSGVRAVERLRQLGRTDFIVGVTGNALLSDQQEYLEAGVDRVLTKPVLERSLREILNVAEERRKSLLKETPTDSPGAPSSS</sequence>
<keyword evidence="10" id="KW-1185">Reference proteome</keyword>
<gene>
    <name evidence="9" type="ORF">CC1G_00773</name>
</gene>
<dbReference type="RefSeq" id="XP_001831226.2">
    <property type="nucleotide sequence ID" value="XM_001831174.2"/>
</dbReference>
<evidence type="ECO:0000313" key="9">
    <source>
        <dbReference type="EMBL" id="EAU90389.2"/>
    </source>
</evidence>
<dbReference type="GO" id="GO:0009927">
    <property type="term" value="F:histidine phosphotransfer kinase activity"/>
    <property type="evidence" value="ECO:0007669"/>
    <property type="project" value="TreeGrafter"/>
</dbReference>
<dbReference type="CDD" id="cd17546">
    <property type="entry name" value="REC_hyHK_CKI1_RcsC-like"/>
    <property type="match status" value="1"/>
</dbReference>
<dbReference type="SMART" id="SM00448">
    <property type="entry name" value="REC"/>
    <property type="match status" value="1"/>
</dbReference>
<evidence type="ECO:0000256" key="1">
    <source>
        <dbReference type="ARBA" id="ARBA00000085"/>
    </source>
</evidence>
<dbReference type="GO" id="GO:0000155">
    <property type="term" value="F:phosphorelay sensor kinase activity"/>
    <property type="evidence" value="ECO:0007669"/>
    <property type="project" value="TreeGrafter"/>
</dbReference>
<dbReference type="InterPro" id="IPR001789">
    <property type="entry name" value="Sig_transdc_resp-reg_receiver"/>
</dbReference>
<protein>
    <recommendedName>
        <fullName evidence="2">histidine kinase</fullName>
        <ecNumber evidence="2">2.7.13.3</ecNumber>
    </recommendedName>
</protein>
<dbReference type="GeneID" id="6007690"/>
<dbReference type="PROSITE" id="PS50109">
    <property type="entry name" value="HIS_KIN"/>
    <property type="match status" value="1"/>
</dbReference>
<evidence type="ECO:0000256" key="3">
    <source>
        <dbReference type="ARBA" id="ARBA00022679"/>
    </source>
</evidence>
<keyword evidence="3" id="KW-0808">Transferase</keyword>
<dbReference type="InterPro" id="IPR005467">
    <property type="entry name" value="His_kinase_dom"/>
</dbReference>
<feature type="domain" description="Response regulatory" evidence="8">
    <location>
        <begin position="533"/>
        <end position="693"/>
    </location>
</feature>
<feature type="domain" description="Histidine kinase" evidence="7">
    <location>
        <begin position="1"/>
        <end position="310"/>
    </location>
</feature>
<dbReference type="KEGG" id="cci:CC1G_00773"/>
<evidence type="ECO:0000256" key="4">
    <source>
        <dbReference type="ARBA" id="ARBA00022777"/>
    </source>
</evidence>
<dbReference type="InParanoid" id="A8N8P8"/>
<reference evidence="9 10" key="1">
    <citation type="journal article" date="2010" name="Proc. Natl. Acad. Sci. U.S.A.">
        <title>Insights into evolution of multicellular fungi from the assembled chromosomes of the mushroom Coprinopsis cinerea (Coprinus cinereus).</title>
        <authorList>
            <person name="Stajich J.E."/>
            <person name="Wilke S.K."/>
            <person name="Ahren D."/>
            <person name="Au C.H."/>
            <person name="Birren B.W."/>
            <person name="Borodovsky M."/>
            <person name="Burns C."/>
            <person name="Canback B."/>
            <person name="Casselton L.A."/>
            <person name="Cheng C.K."/>
            <person name="Deng J."/>
            <person name="Dietrich F.S."/>
            <person name="Fargo D.C."/>
            <person name="Farman M.L."/>
            <person name="Gathman A.C."/>
            <person name="Goldberg J."/>
            <person name="Guigo R."/>
            <person name="Hoegger P.J."/>
            <person name="Hooker J.B."/>
            <person name="Huggins A."/>
            <person name="James T.Y."/>
            <person name="Kamada T."/>
            <person name="Kilaru S."/>
            <person name="Kodira C."/>
            <person name="Kues U."/>
            <person name="Kupfer D."/>
            <person name="Kwan H.S."/>
            <person name="Lomsadze A."/>
            <person name="Li W."/>
            <person name="Lilly W.W."/>
            <person name="Ma L.J."/>
            <person name="Mackey A.J."/>
            <person name="Manning G."/>
            <person name="Martin F."/>
            <person name="Muraguchi H."/>
            <person name="Natvig D.O."/>
            <person name="Palmerini H."/>
            <person name="Ramesh M.A."/>
            <person name="Rehmeyer C.J."/>
            <person name="Roe B.A."/>
            <person name="Shenoy N."/>
            <person name="Stanke M."/>
            <person name="Ter-Hovhannisyan V."/>
            <person name="Tunlid A."/>
            <person name="Velagapudi R."/>
            <person name="Vision T.J."/>
            <person name="Zeng Q."/>
            <person name="Zolan M.E."/>
            <person name="Pukkila P.J."/>
        </authorList>
    </citation>
    <scope>NUCLEOTIDE SEQUENCE [LARGE SCALE GENOMIC DNA]</scope>
    <source>
        <strain evidence="10">Okayama-7 / 130 / ATCC MYA-4618 / FGSC 9003</strain>
    </source>
</reference>
<dbReference type="EC" id="2.7.13.3" evidence="2"/>
<dbReference type="HOGENOM" id="CLU_386842_0_0_1"/>
<dbReference type="AlphaFoldDB" id="A8N8P8"/>
<dbReference type="PANTHER" id="PTHR43047:SF66">
    <property type="entry name" value="HISKA"/>
    <property type="match status" value="1"/>
</dbReference>
<comment type="catalytic activity">
    <reaction evidence="1">
        <text>ATP + protein L-histidine = ADP + protein N-phospho-L-histidine.</text>
        <dbReference type="EC" id="2.7.13.3"/>
    </reaction>
</comment>
<evidence type="ECO:0000313" key="10">
    <source>
        <dbReference type="Proteomes" id="UP000001861"/>
    </source>
</evidence>
<dbReference type="STRING" id="240176.A8N8P8"/>
<evidence type="ECO:0000256" key="6">
    <source>
        <dbReference type="SAM" id="MobiDB-lite"/>
    </source>
</evidence>
<evidence type="ECO:0000256" key="2">
    <source>
        <dbReference type="ARBA" id="ARBA00012438"/>
    </source>
</evidence>
<dbReference type="PROSITE" id="PS50110">
    <property type="entry name" value="RESPONSE_REGULATORY"/>
    <property type="match status" value="1"/>
</dbReference>
<proteinExistence type="predicted"/>
<dbReference type="Pfam" id="PF02518">
    <property type="entry name" value="HATPase_c"/>
    <property type="match status" value="1"/>
</dbReference>
<dbReference type="OMA" id="HYMRENV"/>
<dbReference type="eggNOG" id="KOG0519">
    <property type="taxonomic scope" value="Eukaryota"/>
</dbReference>
<dbReference type="InterPro" id="IPR011006">
    <property type="entry name" value="CheY-like_superfamily"/>
</dbReference>
<dbReference type="Gene3D" id="3.40.50.2300">
    <property type="match status" value="1"/>
</dbReference>
<dbReference type="EMBL" id="AACS02000007">
    <property type="protein sequence ID" value="EAU90389.2"/>
    <property type="molecule type" value="Genomic_DNA"/>
</dbReference>
<evidence type="ECO:0000259" key="8">
    <source>
        <dbReference type="PROSITE" id="PS50110"/>
    </source>
</evidence>
<feature type="region of interest" description="Disordered" evidence="6">
    <location>
        <begin position="695"/>
        <end position="714"/>
    </location>
</feature>
<dbReference type="SUPFAM" id="SSF52172">
    <property type="entry name" value="CheY-like"/>
    <property type="match status" value="1"/>
</dbReference>
<organism evidence="9 10">
    <name type="scientific">Coprinopsis cinerea (strain Okayama-7 / 130 / ATCC MYA-4618 / FGSC 9003)</name>
    <name type="common">Inky cap fungus</name>
    <name type="synonym">Hormographiella aspergillata</name>
    <dbReference type="NCBI Taxonomy" id="240176"/>
    <lineage>
        <taxon>Eukaryota</taxon>
        <taxon>Fungi</taxon>
        <taxon>Dikarya</taxon>
        <taxon>Basidiomycota</taxon>
        <taxon>Agaricomycotina</taxon>
        <taxon>Agaricomycetes</taxon>
        <taxon>Agaricomycetidae</taxon>
        <taxon>Agaricales</taxon>
        <taxon>Agaricineae</taxon>
        <taxon>Psathyrellaceae</taxon>
        <taxon>Coprinopsis</taxon>
    </lineage>
</organism>
<dbReference type="SUPFAM" id="SSF55874">
    <property type="entry name" value="ATPase domain of HSP90 chaperone/DNA topoisomerase II/histidine kinase"/>
    <property type="match status" value="1"/>
</dbReference>
<feature type="compositionally biased region" description="Polar residues" evidence="6">
    <location>
        <begin position="444"/>
        <end position="454"/>
    </location>
</feature>
<dbReference type="PANTHER" id="PTHR43047">
    <property type="entry name" value="TWO-COMPONENT HISTIDINE PROTEIN KINASE"/>
    <property type="match status" value="1"/>
</dbReference>
<dbReference type="Pfam" id="PF00072">
    <property type="entry name" value="Response_reg"/>
    <property type="match status" value="1"/>
</dbReference>
<keyword evidence="5" id="KW-0597">Phosphoprotein</keyword>